<name>A0ABR2C9U1_9ROSI</name>
<evidence type="ECO:0000313" key="1">
    <source>
        <dbReference type="EMBL" id="KAK8516170.1"/>
    </source>
</evidence>
<accession>A0ABR2C9U1</accession>
<reference evidence="1 2" key="1">
    <citation type="journal article" date="2024" name="G3 (Bethesda)">
        <title>Genome assembly of Hibiscus sabdariffa L. provides insights into metabolisms of medicinal natural products.</title>
        <authorList>
            <person name="Kim T."/>
        </authorList>
    </citation>
    <scope>NUCLEOTIDE SEQUENCE [LARGE SCALE GENOMIC DNA]</scope>
    <source>
        <strain evidence="1">TK-2024</strain>
        <tissue evidence="1">Old leaves</tissue>
    </source>
</reference>
<gene>
    <name evidence="1" type="ORF">V6N12_013577</name>
</gene>
<proteinExistence type="predicted"/>
<keyword evidence="2" id="KW-1185">Reference proteome</keyword>
<evidence type="ECO:0000313" key="2">
    <source>
        <dbReference type="Proteomes" id="UP001472677"/>
    </source>
</evidence>
<comment type="caution">
    <text evidence="1">The sequence shown here is derived from an EMBL/GenBank/DDBJ whole genome shotgun (WGS) entry which is preliminary data.</text>
</comment>
<protein>
    <submittedName>
        <fullName evidence="1">Uncharacterized protein</fullName>
    </submittedName>
</protein>
<dbReference type="Proteomes" id="UP001472677">
    <property type="component" value="Unassembled WGS sequence"/>
</dbReference>
<dbReference type="EMBL" id="JBBPBM010000060">
    <property type="protein sequence ID" value="KAK8516170.1"/>
    <property type="molecule type" value="Genomic_DNA"/>
</dbReference>
<organism evidence="1 2">
    <name type="scientific">Hibiscus sabdariffa</name>
    <name type="common">roselle</name>
    <dbReference type="NCBI Taxonomy" id="183260"/>
    <lineage>
        <taxon>Eukaryota</taxon>
        <taxon>Viridiplantae</taxon>
        <taxon>Streptophyta</taxon>
        <taxon>Embryophyta</taxon>
        <taxon>Tracheophyta</taxon>
        <taxon>Spermatophyta</taxon>
        <taxon>Magnoliopsida</taxon>
        <taxon>eudicotyledons</taxon>
        <taxon>Gunneridae</taxon>
        <taxon>Pentapetalae</taxon>
        <taxon>rosids</taxon>
        <taxon>malvids</taxon>
        <taxon>Malvales</taxon>
        <taxon>Malvaceae</taxon>
        <taxon>Malvoideae</taxon>
        <taxon>Hibiscus</taxon>
    </lineage>
</organism>
<sequence>MFALVHGVPSGEMLDLLPLIVNVCRDRDKEGSDDNIKGQEGEMKILEIPVGSEWVVEVSSARSDGPMLVVAAYGICQTAIYAVTGTMVWG</sequence>